<dbReference type="eggNOG" id="COG1116">
    <property type="taxonomic scope" value="Bacteria"/>
</dbReference>
<reference evidence="5 6" key="1">
    <citation type="submission" date="2010-08" db="EMBL/GenBank/DDBJ databases">
        <title>The draft genome of Desulfovibrio fructosovorans JJ.</title>
        <authorList>
            <consortium name="US DOE Joint Genome Institute (JGI-PGF)"/>
            <person name="Lucas S."/>
            <person name="Copeland A."/>
            <person name="Lapidus A."/>
            <person name="Cheng J.-F."/>
            <person name="Bruce D."/>
            <person name="Goodwin L."/>
            <person name="Pitluck S."/>
            <person name="Land M.L."/>
            <person name="Hauser L."/>
            <person name="Chang Y.-J."/>
            <person name="Jeffries C."/>
            <person name="Wall J.D."/>
            <person name="Stahl D.A."/>
            <person name="Arkin A.P."/>
            <person name="Dehal P."/>
            <person name="Stolyar S.M."/>
            <person name="Hazen T.C."/>
            <person name="Woyke T.J."/>
        </authorList>
    </citation>
    <scope>NUCLEOTIDE SEQUENCE [LARGE SCALE GENOMIC DNA]</scope>
    <source>
        <strain evidence="5 6">JJ</strain>
    </source>
</reference>
<dbReference type="RefSeq" id="WP_005991542.1">
    <property type="nucleotide sequence ID" value="NZ_AECZ01000004.1"/>
</dbReference>
<dbReference type="SUPFAM" id="SSF52540">
    <property type="entry name" value="P-loop containing nucleoside triphosphate hydrolases"/>
    <property type="match status" value="1"/>
</dbReference>
<evidence type="ECO:0000259" key="4">
    <source>
        <dbReference type="PROSITE" id="PS50893"/>
    </source>
</evidence>
<gene>
    <name evidence="5" type="ORF">DesfrDRAFT_0921</name>
</gene>
<comment type="caution">
    <text evidence="5">The sequence shown here is derived from an EMBL/GenBank/DDBJ whole genome shotgun (WGS) entry which is preliminary data.</text>
</comment>
<dbReference type="PANTHER" id="PTHR42788:SF19">
    <property type="entry name" value="ALIPHATIC SULFONATES IMPORT ATP-BINDING PROTEIN SSUB 2"/>
    <property type="match status" value="1"/>
</dbReference>
<evidence type="ECO:0000256" key="3">
    <source>
        <dbReference type="ARBA" id="ARBA00022840"/>
    </source>
</evidence>
<dbReference type="Proteomes" id="UP000006250">
    <property type="component" value="Unassembled WGS sequence"/>
</dbReference>
<protein>
    <submittedName>
        <fullName evidence="5">ABC transporter related protein</fullName>
    </submittedName>
</protein>
<evidence type="ECO:0000256" key="2">
    <source>
        <dbReference type="ARBA" id="ARBA00022741"/>
    </source>
</evidence>
<dbReference type="InterPro" id="IPR050166">
    <property type="entry name" value="ABC_transporter_ATP-bind"/>
</dbReference>
<proteinExistence type="predicted"/>
<dbReference type="EMBL" id="AECZ01000004">
    <property type="protein sequence ID" value="EFL52432.1"/>
    <property type="molecule type" value="Genomic_DNA"/>
</dbReference>
<accession>E1JTH2</accession>
<dbReference type="Pfam" id="PF00005">
    <property type="entry name" value="ABC_tran"/>
    <property type="match status" value="1"/>
</dbReference>
<dbReference type="InterPro" id="IPR017871">
    <property type="entry name" value="ABC_transporter-like_CS"/>
</dbReference>
<dbReference type="InterPro" id="IPR027417">
    <property type="entry name" value="P-loop_NTPase"/>
</dbReference>
<evidence type="ECO:0000313" key="5">
    <source>
        <dbReference type="EMBL" id="EFL52432.1"/>
    </source>
</evidence>
<organism evidence="5 6">
    <name type="scientific">Solidesulfovibrio fructosivorans JJ]</name>
    <dbReference type="NCBI Taxonomy" id="596151"/>
    <lineage>
        <taxon>Bacteria</taxon>
        <taxon>Pseudomonadati</taxon>
        <taxon>Thermodesulfobacteriota</taxon>
        <taxon>Desulfovibrionia</taxon>
        <taxon>Desulfovibrionales</taxon>
        <taxon>Desulfovibrionaceae</taxon>
        <taxon>Solidesulfovibrio</taxon>
    </lineage>
</organism>
<keyword evidence="1" id="KW-0813">Transport</keyword>
<dbReference type="GO" id="GO:0005524">
    <property type="term" value="F:ATP binding"/>
    <property type="evidence" value="ECO:0007669"/>
    <property type="project" value="UniProtKB-KW"/>
</dbReference>
<dbReference type="PANTHER" id="PTHR42788">
    <property type="entry name" value="TAURINE IMPORT ATP-BINDING PROTEIN-RELATED"/>
    <property type="match status" value="1"/>
</dbReference>
<dbReference type="STRING" id="596151.DesfrDRAFT_0921"/>
<feature type="domain" description="ABC transporter" evidence="4">
    <location>
        <begin position="5"/>
        <end position="220"/>
    </location>
</feature>
<evidence type="ECO:0000313" key="6">
    <source>
        <dbReference type="Proteomes" id="UP000006250"/>
    </source>
</evidence>
<keyword evidence="6" id="KW-1185">Reference proteome</keyword>
<keyword evidence="3" id="KW-0067">ATP-binding</keyword>
<dbReference type="Gene3D" id="3.40.50.300">
    <property type="entry name" value="P-loop containing nucleotide triphosphate hydrolases"/>
    <property type="match status" value="1"/>
</dbReference>
<dbReference type="OrthoDB" id="9814623at2"/>
<dbReference type="PROSITE" id="PS50893">
    <property type="entry name" value="ABC_TRANSPORTER_2"/>
    <property type="match status" value="1"/>
</dbReference>
<keyword evidence="2" id="KW-0547">Nucleotide-binding</keyword>
<dbReference type="AlphaFoldDB" id="E1JTH2"/>
<name>E1JTH2_SOLFR</name>
<dbReference type="GO" id="GO:0016887">
    <property type="term" value="F:ATP hydrolysis activity"/>
    <property type="evidence" value="ECO:0007669"/>
    <property type="project" value="InterPro"/>
</dbReference>
<evidence type="ECO:0000256" key="1">
    <source>
        <dbReference type="ARBA" id="ARBA00022448"/>
    </source>
</evidence>
<dbReference type="PROSITE" id="PS00211">
    <property type="entry name" value="ABC_TRANSPORTER_1"/>
    <property type="match status" value="1"/>
</dbReference>
<sequence>MIPVLVFSEVGKHYRGREVLSGLDLTLEPGEILAILGPSGIGKSTLLRLAAGLDRPNRGTVTLAARRLGFVFQEPRLLPWRTALENVALPLLAQGIPPRSARERAAAMLARLELAAFAGAYPDMLSGGMRQRVSLARAFVVEPELLLLDEPFTGLDPELRRAIRRTLETLLAASGAAALHVTHDIEDIPAATRRILRLTAAGPCFEFPQARDIPAWKGAV</sequence>
<dbReference type="InterPro" id="IPR003439">
    <property type="entry name" value="ABC_transporter-like_ATP-bd"/>
</dbReference>
<dbReference type="InterPro" id="IPR003593">
    <property type="entry name" value="AAA+_ATPase"/>
</dbReference>
<dbReference type="SMART" id="SM00382">
    <property type="entry name" value="AAA"/>
    <property type="match status" value="1"/>
</dbReference>